<comment type="caution">
    <text evidence="2">The sequence shown here is derived from an EMBL/GenBank/DDBJ whole genome shotgun (WGS) entry which is preliminary data.</text>
</comment>
<dbReference type="InterPro" id="IPR032710">
    <property type="entry name" value="NTF2-like_dom_sf"/>
</dbReference>
<dbReference type="RefSeq" id="WP_224315827.1">
    <property type="nucleotide sequence ID" value="NZ_JAIRBM010000027.1"/>
</dbReference>
<gene>
    <name evidence="2" type="ORF">K9B37_22730</name>
</gene>
<protein>
    <submittedName>
        <fullName evidence="2">Nuclear transport factor 2 family protein</fullName>
    </submittedName>
</protein>
<dbReference type="EMBL" id="JAIRBM010000027">
    <property type="protein sequence ID" value="MBZ6079077.1"/>
    <property type="molecule type" value="Genomic_DNA"/>
</dbReference>
<dbReference type="Proteomes" id="UP000704176">
    <property type="component" value="Unassembled WGS sequence"/>
</dbReference>
<evidence type="ECO:0000313" key="2">
    <source>
        <dbReference type="EMBL" id="MBZ6079077.1"/>
    </source>
</evidence>
<evidence type="ECO:0000259" key="1">
    <source>
        <dbReference type="Pfam" id="PF13577"/>
    </source>
</evidence>
<dbReference type="SUPFAM" id="SSF54427">
    <property type="entry name" value="NTF2-like"/>
    <property type="match status" value="1"/>
</dbReference>
<dbReference type="InterPro" id="IPR037401">
    <property type="entry name" value="SnoaL-like"/>
</dbReference>
<organism evidence="2 3">
    <name type="scientific">Microvirga puerhi</name>
    <dbReference type="NCBI Taxonomy" id="2876078"/>
    <lineage>
        <taxon>Bacteria</taxon>
        <taxon>Pseudomonadati</taxon>
        <taxon>Pseudomonadota</taxon>
        <taxon>Alphaproteobacteria</taxon>
        <taxon>Hyphomicrobiales</taxon>
        <taxon>Methylobacteriaceae</taxon>
        <taxon>Microvirga</taxon>
    </lineage>
</organism>
<reference evidence="2 3" key="1">
    <citation type="submission" date="2021-09" db="EMBL/GenBank/DDBJ databases">
        <title>The complete genome sequence of a new microorganism.</title>
        <authorList>
            <person name="Zi Z."/>
        </authorList>
    </citation>
    <scope>NUCLEOTIDE SEQUENCE [LARGE SCALE GENOMIC DNA]</scope>
    <source>
        <strain evidence="2 3">WGZ8</strain>
    </source>
</reference>
<dbReference type="Pfam" id="PF13577">
    <property type="entry name" value="SnoaL_4"/>
    <property type="match status" value="1"/>
</dbReference>
<accession>A0ABS7VVY7</accession>
<name>A0ABS7VVY7_9HYPH</name>
<evidence type="ECO:0000313" key="3">
    <source>
        <dbReference type="Proteomes" id="UP000704176"/>
    </source>
</evidence>
<dbReference type="Gene3D" id="3.10.450.50">
    <property type="match status" value="1"/>
</dbReference>
<proteinExistence type="predicted"/>
<keyword evidence="3" id="KW-1185">Reference proteome</keyword>
<sequence length="152" mass="16999">MSELSEELLLGVALRGVAERYALAADIGDGDLFAAQFTQDGVLESPRGLFKGHASLVTVPNLLRERYAETFHAVHNQVVHPAGEGTRAITYCIARHFWRGEVDDLLCYEMTIRYLDQFAREMGQWRLSQRKLIVLGTRTFPMEAAASFAPQG</sequence>
<feature type="domain" description="SnoaL-like" evidence="1">
    <location>
        <begin position="12"/>
        <end position="131"/>
    </location>
</feature>